<dbReference type="RefSeq" id="WP_146654417.1">
    <property type="nucleotide sequence ID" value="NZ_CP012333.1"/>
</dbReference>
<accession>A0A0K1QD79</accession>
<evidence type="ECO:0008006" key="3">
    <source>
        <dbReference type="Google" id="ProtNLM"/>
    </source>
</evidence>
<dbReference type="EMBL" id="CP012333">
    <property type="protein sequence ID" value="AKV03688.1"/>
    <property type="molecule type" value="Genomic_DNA"/>
</dbReference>
<protein>
    <recommendedName>
        <fullName evidence="3">Lipoprotein</fullName>
    </recommendedName>
</protein>
<proteinExistence type="predicted"/>
<dbReference type="KEGG" id="llu:AKJ09_10351"/>
<dbReference type="PROSITE" id="PS51257">
    <property type="entry name" value="PROKAR_LIPOPROTEIN"/>
    <property type="match status" value="1"/>
</dbReference>
<sequence length="160" mass="16999">MRFARFATAFVLSMMVGCGEEQLGTGRVVVSEAIIVDDGVRVHATIHAELTAGPNGLPIPDFAGVVTESPLCDRFAGFHFSPPVVRTNAATPLAPNETRSITFDAWGGNHPECDASRYVARCGERVMLVLSSENDGLPGGSVDTVYGCQIPVRPSRSPEP</sequence>
<gene>
    <name evidence="1" type="ORF">AKJ09_10351</name>
</gene>
<keyword evidence="2" id="KW-1185">Reference proteome</keyword>
<reference evidence="1 2" key="1">
    <citation type="submission" date="2015-08" db="EMBL/GenBank/DDBJ databases">
        <authorList>
            <person name="Babu N.S."/>
            <person name="Beckwith C.J."/>
            <person name="Beseler K.G."/>
            <person name="Brison A."/>
            <person name="Carone J.V."/>
            <person name="Caskin T.P."/>
            <person name="Diamond M."/>
            <person name="Durham M.E."/>
            <person name="Foxe J.M."/>
            <person name="Go M."/>
            <person name="Henderson B.A."/>
            <person name="Jones I.B."/>
            <person name="McGettigan J.A."/>
            <person name="Micheletti S.J."/>
            <person name="Nasrallah M.E."/>
            <person name="Ortiz D."/>
            <person name="Piller C.R."/>
            <person name="Privatt S.R."/>
            <person name="Schneider S.L."/>
            <person name="Sharp S."/>
            <person name="Smith T.C."/>
            <person name="Stanton J.D."/>
            <person name="Ullery H.E."/>
            <person name="Wilson R.J."/>
            <person name="Serrano M.G."/>
            <person name="Buck G."/>
            <person name="Lee V."/>
            <person name="Wang Y."/>
            <person name="Carvalho R."/>
            <person name="Voegtly L."/>
            <person name="Shi R."/>
            <person name="Duckworth R."/>
            <person name="Johnson A."/>
            <person name="Loviza R."/>
            <person name="Walstead R."/>
            <person name="Shah Z."/>
            <person name="Kiflezghi M."/>
            <person name="Wade K."/>
            <person name="Ball S.L."/>
            <person name="Bradley K.W."/>
            <person name="Asai D.J."/>
            <person name="Bowman C.A."/>
            <person name="Russell D.A."/>
            <person name="Pope W.H."/>
            <person name="Jacobs-Sera D."/>
            <person name="Hendrix R.W."/>
            <person name="Hatfull G.F."/>
        </authorList>
    </citation>
    <scope>NUCLEOTIDE SEQUENCE [LARGE SCALE GENOMIC DNA]</scope>
    <source>
        <strain evidence="1 2">DSM 27648</strain>
    </source>
</reference>
<dbReference type="STRING" id="1391654.AKJ09_10351"/>
<name>A0A0K1QD79_9BACT</name>
<dbReference type="AlphaFoldDB" id="A0A0K1QD79"/>
<evidence type="ECO:0000313" key="2">
    <source>
        <dbReference type="Proteomes" id="UP000064967"/>
    </source>
</evidence>
<organism evidence="1 2">
    <name type="scientific">Labilithrix luteola</name>
    <dbReference type="NCBI Taxonomy" id="1391654"/>
    <lineage>
        <taxon>Bacteria</taxon>
        <taxon>Pseudomonadati</taxon>
        <taxon>Myxococcota</taxon>
        <taxon>Polyangia</taxon>
        <taxon>Polyangiales</taxon>
        <taxon>Labilitrichaceae</taxon>
        <taxon>Labilithrix</taxon>
    </lineage>
</organism>
<evidence type="ECO:0000313" key="1">
    <source>
        <dbReference type="EMBL" id="AKV03688.1"/>
    </source>
</evidence>
<dbReference type="Proteomes" id="UP000064967">
    <property type="component" value="Chromosome"/>
</dbReference>